<evidence type="ECO:0008006" key="7">
    <source>
        <dbReference type="Google" id="ProtNLM"/>
    </source>
</evidence>
<organism evidence="5 6">
    <name type="scientific">Blastococcus saxobsidens</name>
    <dbReference type="NCBI Taxonomy" id="138336"/>
    <lineage>
        <taxon>Bacteria</taxon>
        <taxon>Bacillati</taxon>
        <taxon>Actinomycetota</taxon>
        <taxon>Actinomycetes</taxon>
        <taxon>Geodermatophilales</taxon>
        <taxon>Geodermatophilaceae</taxon>
        <taxon>Blastococcus</taxon>
    </lineage>
</organism>
<dbReference type="InterPro" id="IPR025734">
    <property type="entry name" value="EspG"/>
</dbReference>
<name>A0A6L9VY21_9ACTN</name>
<evidence type="ECO:0000256" key="4">
    <source>
        <dbReference type="ARBA" id="ARBA00023186"/>
    </source>
</evidence>
<evidence type="ECO:0000256" key="2">
    <source>
        <dbReference type="ARBA" id="ARBA00006411"/>
    </source>
</evidence>
<keyword evidence="4" id="KW-0143">Chaperone</keyword>
<keyword evidence="3" id="KW-0963">Cytoplasm</keyword>
<gene>
    <name evidence="5" type="ORF">GCU60_02690</name>
</gene>
<comment type="similarity">
    <text evidence="2">Belongs to the EspG family.</text>
</comment>
<comment type="subcellular location">
    <subcellularLocation>
        <location evidence="1">Cytoplasm</location>
    </subcellularLocation>
</comment>
<comment type="caution">
    <text evidence="5">The sequence shown here is derived from an EMBL/GenBank/DDBJ whole genome shotgun (WGS) entry which is preliminary data.</text>
</comment>
<dbReference type="EMBL" id="JAAGWG010000002">
    <property type="protein sequence ID" value="NEK84673.1"/>
    <property type="molecule type" value="Genomic_DNA"/>
</dbReference>
<accession>A0A6L9VY21</accession>
<dbReference type="Proteomes" id="UP000479241">
    <property type="component" value="Unassembled WGS sequence"/>
</dbReference>
<evidence type="ECO:0000256" key="3">
    <source>
        <dbReference type="ARBA" id="ARBA00022490"/>
    </source>
</evidence>
<reference evidence="5 6" key="1">
    <citation type="submission" date="2019-12" db="EMBL/GenBank/DDBJ databases">
        <title>the WGS of Blastococcus saxobsidens 67B17.</title>
        <authorList>
            <person name="Jiang Z."/>
        </authorList>
    </citation>
    <scope>NUCLEOTIDE SEQUENCE [LARGE SCALE GENOMIC DNA]</scope>
    <source>
        <strain evidence="5 6">67B17</strain>
    </source>
</reference>
<dbReference type="AlphaFoldDB" id="A0A6L9VY21"/>
<dbReference type="RefSeq" id="WP_163202064.1">
    <property type="nucleotide sequence ID" value="NZ_JAAGWG010000002.1"/>
</dbReference>
<dbReference type="Pfam" id="PF14011">
    <property type="entry name" value="ESX-1_EspG"/>
    <property type="match status" value="1"/>
</dbReference>
<proteinExistence type="inferred from homology"/>
<evidence type="ECO:0000256" key="1">
    <source>
        <dbReference type="ARBA" id="ARBA00004496"/>
    </source>
</evidence>
<evidence type="ECO:0000313" key="5">
    <source>
        <dbReference type="EMBL" id="NEK84673.1"/>
    </source>
</evidence>
<sequence>MSAAPRRLTLTAGEWAVLTDGRLGTAPGAFAPVATTPQERDGAVASLAGRRVVTDGGAPVPAVAAQLEVLRRPLLTLRLEIGGRAGARQGWFAVGSGMVAGVLTLAGGRVELSLAPEVRLGAELARAVPGAAEVTGPWPADQEPGDGVPLTGQLPLALLEDRPAPGSTPEELALAQELERRTAGSLSCLVLGRAGAGLGAGQVSWLATDAGWLGLRPRPDGSARRPVDLVPVEPADLGTWVAPTVAALLEGTDEQP</sequence>
<protein>
    <recommendedName>
        <fullName evidence="7">ESAT-6 protein secretion system EspG family protein</fullName>
    </recommendedName>
</protein>
<evidence type="ECO:0000313" key="6">
    <source>
        <dbReference type="Proteomes" id="UP000479241"/>
    </source>
</evidence>